<evidence type="ECO:0000313" key="2">
    <source>
        <dbReference type="EMBL" id="POR35055.1"/>
    </source>
</evidence>
<name>A0A2S4KY02_9HYPO</name>
<evidence type="ECO:0000313" key="3">
    <source>
        <dbReference type="Proteomes" id="UP000237481"/>
    </source>
</evidence>
<feature type="region of interest" description="Disordered" evidence="1">
    <location>
        <begin position="157"/>
        <end position="178"/>
    </location>
</feature>
<evidence type="ECO:0000256" key="1">
    <source>
        <dbReference type="SAM" id="MobiDB-lite"/>
    </source>
</evidence>
<sequence>MVAGSGRSCWPIGGGRTALAGNSVADVGADFDEQWRRKLRRDRTWSNPEFLQGIRLDEVNEDLQDAAKHVSKACLSPEGYDTAIAPMRINRLGDLVHTPAIMNDFSCIFVIFGRGPSTKESWAFRVAATISVQRLLLQGADGSVAVVCRRRAEPHRRRAAQRYSRPAGRGRDGAASDAEITKRCAGKGAGMQADGGSGDAAWLLEPRRPETSGTAASCRTKAGPLVSEIKSWFHETHFCWIGGFEDSDPFHYRIQSPVVIVEFDHHSGVSITNKEPARFHIHTLLQTPKVGDYVALRPRSRQGANLSNGTEHSRLE</sequence>
<dbReference type="EMBL" id="PKSG01000470">
    <property type="protein sequence ID" value="POR35055.1"/>
    <property type="molecule type" value="Genomic_DNA"/>
</dbReference>
<protein>
    <submittedName>
        <fullName evidence="2">Uncharacterized protein</fullName>
    </submittedName>
</protein>
<feature type="compositionally biased region" description="Basic and acidic residues" evidence="1">
    <location>
        <begin position="169"/>
        <end position="178"/>
    </location>
</feature>
<comment type="caution">
    <text evidence="2">The sequence shown here is derived from an EMBL/GenBank/DDBJ whole genome shotgun (WGS) entry which is preliminary data.</text>
</comment>
<dbReference type="InterPro" id="IPR021889">
    <property type="entry name" value="DUF3500"/>
</dbReference>
<keyword evidence="3" id="KW-1185">Reference proteome</keyword>
<dbReference type="PANTHER" id="PTHR37489">
    <property type="entry name" value="DUF3500 DOMAIN-CONTAINING PROTEIN"/>
    <property type="match status" value="1"/>
</dbReference>
<dbReference type="PANTHER" id="PTHR37489:SF1">
    <property type="entry name" value="DUF3500 DOMAIN-CONTAINING PROTEIN"/>
    <property type="match status" value="1"/>
</dbReference>
<gene>
    <name evidence="2" type="ORF">TPAR_04731</name>
</gene>
<dbReference type="Pfam" id="PF12006">
    <property type="entry name" value="DUF3500"/>
    <property type="match status" value="2"/>
</dbReference>
<accession>A0A2S4KY02</accession>
<organism evidence="2 3">
    <name type="scientific">Tolypocladium paradoxum</name>
    <dbReference type="NCBI Taxonomy" id="94208"/>
    <lineage>
        <taxon>Eukaryota</taxon>
        <taxon>Fungi</taxon>
        <taxon>Dikarya</taxon>
        <taxon>Ascomycota</taxon>
        <taxon>Pezizomycotina</taxon>
        <taxon>Sordariomycetes</taxon>
        <taxon>Hypocreomycetidae</taxon>
        <taxon>Hypocreales</taxon>
        <taxon>Ophiocordycipitaceae</taxon>
        <taxon>Tolypocladium</taxon>
    </lineage>
</organism>
<dbReference type="OrthoDB" id="4539697at2759"/>
<dbReference type="AlphaFoldDB" id="A0A2S4KY02"/>
<proteinExistence type="predicted"/>
<dbReference type="Proteomes" id="UP000237481">
    <property type="component" value="Unassembled WGS sequence"/>
</dbReference>
<dbReference type="STRING" id="94208.A0A2S4KY02"/>
<reference evidence="2 3" key="1">
    <citation type="submission" date="2018-01" db="EMBL/GenBank/DDBJ databases">
        <title>Harnessing the power of phylogenomics to disentangle the directionality and signatures of interkingdom host jumping in the parasitic fungal genus Tolypocladium.</title>
        <authorList>
            <person name="Quandt C.A."/>
            <person name="Patterson W."/>
            <person name="Spatafora J.W."/>
        </authorList>
    </citation>
    <scope>NUCLEOTIDE SEQUENCE [LARGE SCALE GENOMIC DNA]</scope>
    <source>
        <strain evidence="2 3">NRBC 100945</strain>
    </source>
</reference>